<dbReference type="EC" id="3.4.21.10" evidence="2"/>
<keyword evidence="5 8" id="KW-0378">Hydrolase</keyword>
<dbReference type="PROSITE" id="PS50240">
    <property type="entry name" value="TRYPSIN_DOM"/>
    <property type="match status" value="1"/>
</dbReference>
<evidence type="ECO:0000259" key="9">
    <source>
        <dbReference type="PROSITE" id="PS50240"/>
    </source>
</evidence>
<dbReference type="Pfam" id="PF00089">
    <property type="entry name" value="Trypsin"/>
    <property type="match status" value="1"/>
</dbReference>
<dbReference type="PROSITE" id="PS00135">
    <property type="entry name" value="TRYPSIN_SER"/>
    <property type="match status" value="1"/>
</dbReference>
<evidence type="ECO:0000256" key="3">
    <source>
        <dbReference type="ARBA" id="ARBA00017161"/>
    </source>
</evidence>
<gene>
    <name evidence="10" type="ORF">PECUL_23A021499</name>
</gene>
<evidence type="ECO:0000256" key="6">
    <source>
        <dbReference type="ARBA" id="ARBA00022825"/>
    </source>
</evidence>
<dbReference type="SUPFAM" id="SSF50494">
    <property type="entry name" value="Trypsin-like serine proteases"/>
    <property type="match status" value="1"/>
</dbReference>
<keyword evidence="11" id="KW-1185">Reference proteome</keyword>
<dbReference type="PRINTS" id="PR00722">
    <property type="entry name" value="CHYMOTRYPSIN"/>
</dbReference>
<dbReference type="InterPro" id="IPR009003">
    <property type="entry name" value="Peptidase_S1_PA"/>
</dbReference>
<dbReference type="PANTHER" id="PTHR24252:SF8">
    <property type="entry name" value="ACROSIN"/>
    <property type="match status" value="1"/>
</dbReference>
<comment type="catalytic activity">
    <reaction evidence="1">
        <text>Preferential cleavage: Arg-|-Xaa, Lys-|-Xaa.</text>
        <dbReference type="EC" id="3.4.21.10"/>
    </reaction>
</comment>
<evidence type="ECO:0000256" key="4">
    <source>
        <dbReference type="ARBA" id="ARBA00022670"/>
    </source>
</evidence>
<dbReference type="PANTHER" id="PTHR24252">
    <property type="entry name" value="ACROSIN-RELATED"/>
    <property type="match status" value="1"/>
</dbReference>
<organism evidence="10 11">
    <name type="scientific">Pelobates cultripes</name>
    <name type="common">Western spadefoot toad</name>
    <dbReference type="NCBI Taxonomy" id="61616"/>
    <lineage>
        <taxon>Eukaryota</taxon>
        <taxon>Metazoa</taxon>
        <taxon>Chordata</taxon>
        <taxon>Craniata</taxon>
        <taxon>Vertebrata</taxon>
        <taxon>Euteleostomi</taxon>
        <taxon>Amphibia</taxon>
        <taxon>Batrachia</taxon>
        <taxon>Anura</taxon>
        <taxon>Pelobatoidea</taxon>
        <taxon>Pelobatidae</taxon>
        <taxon>Pelobates</taxon>
    </lineage>
</organism>
<dbReference type="FunFam" id="2.40.10.10:FF:000003">
    <property type="entry name" value="Transmembrane serine protease 3"/>
    <property type="match status" value="1"/>
</dbReference>
<feature type="domain" description="Peptidase S1" evidence="9">
    <location>
        <begin position="11"/>
        <end position="252"/>
    </location>
</feature>
<evidence type="ECO:0000256" key="7">
    <source>
        <dbReference type="ARBA" id="ARBA00023157"/>
    </source>
</evidence>
<dbReference type="InterPro" id="IPR018114">
    <property type="entry name" value="TRYPSIN_HIS"/>
</dbReference>
<keyword evidence="4 8" id="KW-0645">Protease</keyword>
<keyword evidence="6 8" id="KW-0720">Serine protease</keyword>
<dbReference type="AlphaFoldDB" id="A0AAD1VZ14"/>
<dbReference type="GO" id="GO:0007340">
    <property type="term" value="P:acrosome reaction"/>
    <property type="evidence" value="ECO:0007669"/>
    <property type="project" value="TreeGrafter"/>
</dbReference>
<keyword evidence="7" id="KW-1015">Disulfide bond</keyword>
<dbReference type="Gene3D" id="2.40.10.10">
    <property type="entry name" value="Trypsin-like serine proteases"/>
    <property type="match status" value="2"/>
</dbReference>
<evidence type="ECO:0000256" key="5">
    <source>
        <dbReference type="ARBA" id="ARBA00022801"/>
    </source>
</evidence>
<name>A0AAD1VZ14_PELCU</name>
<protein>
    <recommendedName>
        <fullName evidence="3">Acrosin</fullName>
        <ecNumber evidence="2">3.4.21.10</ecNumber>
    </recommendedName>
</protein>
<proteinExistence type="predicted"/>
<dbReference type="CDD" id="cd00190">
    <property type="entry name" value="Tryp_SPc"/>
    <property type="match status" value="1"/>
</dbReference>
<evidence type="ECO:0000256" key="8">
    <source>
        <dbReference type="RuleBase" id="RU363034"/>
    </source>
</evidence>
<evidence type="ECO:0000256" key="2">
    <source>
        <dbReference type="ARBA" id="ARBA00012050"/>
    </source>
</evidence>
<dbReference type="InterPro" id="IPR001254">
    <property type="entry name" value="Trypsin_dom"/>
</dbReference>
<feature type="non-terminal residue" evidence="10">
    <location>
        <position position="1"/>
    </location>
</feature>
<dbReference type="GO" id="GO:0004252">
    <property type="term" value="F:serine-type endopeptidase activity"/>
    <property type="evidence" value="ECO:0007669"/>
    <property type="project" value="InterPro"/>
</dbReference>
<dbReference type="PROSITE" id="PS00134">
    <property type="entry name" value="TRYPSIN_HIS"/>
    <property type="match status" value="1"/>
</dbReference>
<accession>A0AAD1VZ14</accession>
<dbReference type="InterPro" id="IPR001314">
    <property type="entry name" value="Peptidase_S1A"/>
</dbReference>
<dbReference type="GO" id="GO:0006508">
    <property type="term" value="P:proteolysis"/>
    <property type="evidence" value="ECO:0007669"/>
    <property type="project" value="UniProtKB-KW"/>
</dbReference>
<evidence type="ECO:0000313" key="10">
    <source>
        <dbReference type="EMBL" id="CAH2275247.1"/>
    </source>
</evidence>
<reference evidence="10" key="1">
    <citation type="submission" date="2022-03" db="EMBL/GenBank/DDBJ databases">
        <authorList>
            <person name="Alioto T."/>
            <person name="Alioto T."/>
            <person name="Gomez Garrido J."/>
        </authorList>
    </citation>
    <scope>NUCLEOTIDE SEQUENCE</scope>
</reference>
<dbReference type="SMART" id="SM00020">
    <property type="entry name" value="Tryp_SPc"/>
    <property type="match status" value="1"/>
</dbReference>
<dbReference type="InterPro" id="IPR043504">
    <property type="entry name" value="Peptidase_S1_PA_chymotrypsin"/>
</dbReference>
<evidence type="ECO:0000313" key="11">
    <source>
        <dbReference type="Proteomes" id="UP001295444"/>
    </source>
</evidence>
<dbReference type="Proteomes" id="UP001295444">
    <property type="component" value="Chromosome 03"/>
</dbReference>
<dbReference type="InterPro" id="IPR033116">
    <property type="entry name" value="TRYPSIN_SER"/>
</dbReference>
<dbReference type="EMBL" id="OW240914">
    <property type="protein sequence ID" value="CAH2275247.1"/>
    <property type="molecule type" value="Genomic_DNA"/>
</dbReference>
<evidence type="ECO:0000256" key="1">
    <source>
        <dbReference type="ARBA" id="ARBA00001656"/>
    </source>
</evidence>
<sequence length="342" mass="38347">SRPDDYGGMRIVGGVDAQPGAWPWLVSIQVPSKSAHRHSCGGVLVNQHWVLTAAHCFKTMKRSATLWRTGSGHEYLQLLEEEVQIRSIQCYVQHEKYNPRTEAYDLALIELNKPVKYTDFVQPACLPGSTVDISTLHPCYISGWGITQEKSIQTADILQEAKVNQIDLDTCNSSRWYDGAIKNFNLCAGYEEGGIDSCQGDSGGPLMCQDEQSSTYYVIGITSWGQGCANAQKPGVYTNTKYCLDWITRKLGKSSSVKRTHDTDQTRTEASEEEILRYLNSANLTRFDDRDIKPLEALIISEELAYAIKNLTIRQIPWPRWPPASILQNLLTQTTSETPDSF</sequence>